<gene>
    <name evidence="2" type="ORF">CVT24_010281</name>
</gene>
<proteinExistence type="predicted"/>
<evidence type="ECO:0000313" key="2">
    <source>
        <dbReference type="EMBL" id="PPQ74985.1"/>
    </source>
</evidence>
<reference evidence="2 3" key="1">
    <citation type="journal article" date="2018" name="Evol. Lett.">
        <title>Horizontal gene cluster transfer increased hallucinogenic mushroom diversity.</title>
        <authorList>
            <person name="Reynolds H.T."/>
            <person name="Vijayakumar V."/>
            <person name="Gluck-Thaler E."/>
            <person name="Korotkin H.B."/>
            <person name="Matheny P.B."/>
            <person name="Slot J.C."/>
        </authorList>
    </citation>
    <scope>NUCLEOTIDE SEQUENCE [LARGE SCALE GENOMIC DNA]</scope>
    <source>
        <strain evidence="2 3">2629</strain>
    </source>
</reference>
<sequence length="250" mass="28265">MTRFSSLTLTLMIVLSCYLQACYARGIRFDFSGIRPAPRPSTTARVYEFESKLNDQFSEMQKDLKSSKRDSYLRRVGGRKVNVDVVVKDFPKVAECTIKIASIGRDLGPNSFFEVDPNTKELHLGLALFQSTTDVPFWEKRFELTRAIAMVQLGATDAWKWDPEHAKLSPTKGKVEAGMLEVDTQYTTDWAKVVEHASSLADISATFWALWGYRALTQQNPHGAGKNARYNYNFPIYEEADDTKAKANAQ</sequence>
<protein>
    <submittedName>
        <fullName evidence="2">Uncharacterized protein</fullName>
    </submittedName>
</protein>
<feature type="chain" id="PRO_5019234119" evidence="1">
    <location>
        <begin position="25"/>
        <end position="250"/>
    </location>
</feature>
<name>A0A409W916_9AGAR</name>
<keyword evidence="1" id="KW-0732">Signal</keyword>
<evidence type="ECO:0000313" key="3">
    <source>
        <dbReference type="Proteomes" id="UP000284842"/>
    </source>
</evidence>
<dbReference type="EMBL" id="NHTK01005710">
    <property type="protein sequence ID" value="PPQ74985.1"/>
    <property type="molecule type" value="Genomic_DNA"/>
</dbReference>
<feature type="signal peptide" evidence="1">
    <location>
        <begin position="1"/>
        <end position="24"/>
    </location>
</feature>
<keyword evidence="3" id="KW-1185">Reference proteome</keyword>
<dbReference type="AlphaFoldDB" id="A0A409W916"/>
<dbReference type="InParanoid" id="A0A409W916"/>
<dbReference type="Proteomes" id="UP000284842">
    <property type="component" value="Unassembled WGS sequence"/>
</dbReference>
<evidence type="ECO:0000256" key="1">
    <source>
        <dbReference type="SAM" id="SignalP"/>
    </source>
</evidence>
<organism evidence="2 3">
    <name type="scientific">Panaeolus cyanescens</name>
    <dbReference type="NCBI Taxonomy" id="181874"/>
    <lineage>
        <taxon>Eukaryota</taxon>
        <taxon>Fungi</taxon>
        <taxon>Dikarya</taxon>
        <taxon>Basidiomycota</taxon>
        <taxon>Agaricomycotina</taxon>
        <taxon>Agaricomycetes</taxon>
        <taxon>Agaricomycetidae</taxon>
        <taxon>Agaricales</taxon>
        <taxon>Agaricineae</taxon>
        <taxon>Galeropsidaceae</taxon>
        <taxon>Panaeolus</taxon>
    </lineage>
</organism>
<dbReference type="PROSITE" id="PS51257">
    <property type="entry name" value="PROKAR_LIPOPROTEIN"/>
    <property type="match status" value="1"/>
</dbReference>
<accession>A0A409W916</accession>
<comment type="caution">
    <text evidence="2">The sequence shown here is derived from an EMBL/GenBank/DDBJ whole genome shotgun (WGS) entry which is preliminary data.</text>
</comment>